<evidence type="ECO:0000313" key="2">
    <source>
        <dbReference type="EMBL" id="PNM57440.1"/>
    </source>
</evidence>
<sequence>MNTLHSMSQQLGLLLAKEQQILTTAESCTGGGVAYLVTEIAGSSAWFDRSFVTYSNEAKQEMLGVRQATLEQFGAVSEPTVEEMALGALLHSRATLSAAISGIAGPGGGSAEKPVGTVCFGFASVQGWLKVETCHFAGEREQVRQQAIAHVLQSLIQHLTLRDVQNVN</sequence>
<dbReference type="Gene3D" id="3.90.950.20">
    <property type="entry name" value="CinA-like"/>
    <property type="match status" value="1"/>
</dbReference>
<proteinExistence type="predicted"/>
<dbReference type="Pfam" id="PF02464">
    <property type="entry name" value="CinA"/>
    <property type="match status" value="1"/>
</dbReference>
<protein>
    <submittedName>
        <fullName evidence="2">Damage-inducible protein CinA</fullName>
    </submittedName>
</protein>
<dbReference type="InterPro" id="IPR036653">
    <property type="entry name" value="CinA-like_C"/>
</dbReference>
<comment type="caution">
    <text evidence="2">The sequence shown here is derived from an EMBL/GenBank/DDBJ whole genome shotgun (WGS) entry which is preliminary data.</text>
</comment>
<dbReference type="RefSeq" id="WP_001094090.1">
    <property type="nucleotide sequence ID" value="NZ_CAWMSS010000001.1"/>
</dbReference>
<dbReference type="SUPFAM" id="SSF142433">
    <property type="entry name" value="CinA-like"/>
    <property type="match status" value="1"/>
</dbReference>
<dbReference type="InterPro" id="IPR008136">
    <property type="entry name" value="CinA_C"/>
</dbReference>
<dbReference type="NCBIfam" id="NF002975">
    <property type="entry name" value="PRK03661.1"/>
    <property type="match status" value="1"/>
</dbReference>
<name>A0A2J9V0Y5_VIBMI</name>
<dbReference type="Proteomes" id="UP000053748">
    <property type="component" value="Unassembled WGS sequence"/>
</dbReference>
<dbReference type="AlphaFoldDB" id="A0A2J9V0Y5"/>
<dbReference type="NCBIfam" id="TIGR00199">
    <property type="entry name" value="PncC_domain"/>
    <property type="match status" value="1"/>
</dbReference>
<evidence type="ECO:0000259" key="1">
    <source>
        <dbReference type="Pfam" id="PF02464"/>
    </source>
</evidence>
<dbReference type="STRING" id="674.VM_12490"/>
<gene>
    <name evidence="2" type="ORF">AL544_015995</name>
</gene>
<accession>A0A2J9V0Y5</accession>
<reference evidence="2" key="1">
    <citation type="submission" date="2017-12" db="EMBL/GenBank/DDBJ databases">
        <title>FDA dAtabase for Regulatory Grade micrObial Sequences (FDA-ARGOS): Supporting development and validation of Infectious Disease Dx tests.</title>
        <authorList>
            <person name="Hoffmann M."/>
            <person name="Allard M."/>
            <person name="Evans P."/>
            <person name="Brown E."/>
            <person name="Tallon L.J."/>
            <person name="Sadzewicz L."/>
            <person name="Sengamalay N."/>
            <person name="Ott S."/>
            <person name="Godinez A."/>
            <person name="Nagaraj S."/>
            <person name="Vavikolanu K."/>
            <person name="Aluvathingal J."/>
            <person name="Nadendla S."/>
            <person name="Hobson J."/>
            <person name="Sichtig H."/>
        </authorList>
    </citation>
    <scope>NUCLEOTIDE SEQUENCE [LARGE SCALE GENOMIC DNA]</scope>
    <source>
        <strain evidence="2">FDAARGOS_113</strain>
    </source>
</reference>
<feature type="domain" description="CinA C-terminal" evidence="1">
    <location>
        <begin position="6"/>
        <end position="158"/>
    </location>
</feature>
<dbReference type="EMBL" id="LOSJ02000002">
    <property type="protein sequence ID" value="PNM57440.1"/>
    <property type="molecule type" value="Genomic_DNA"/>
</dbReference>
<dbReference type="OrthoDB" id="9801454at2"/>
<keyword evidence="3" id="KW-1185">Reference proteome</keyword>
<organism evidence="2 3">
    <name type="scientific">Vibrio mimicus</name>
    <dbReference type="NCBI Taxonomy" id="674"/>
    <lineage>
        <taxon>Bacteria</taxon>
        <taxon>Pseudomonadati</taxon>
        <taxon>Pseudomonadota</taxon>
        <taxon>Gammaproteobacteria</taxon>
        <taxon>Vibrionales</taxon>
        <taxon>Vibrionaceae</taxon>
        <taxon>Vibrio</taxon>
    </lineage>
</organism>
<evidence type="ECO:0000313" key="3">
    <source>
        <dbReference type="Proteomes" id="UP000053748"/>
    </source>
</evidence>